<feature type="region of interest" description="Disordered" evidence="1">
    <location>
        <begin position="257"/>
        <end position="335"/>
    </location>
</feature>
<accession>A0A7J6LV37</accession>
<evidence type="ECO:0000313" key="3">
    <source>
        <dbReference type="Proteomes" id="UP000572268"/>
    </source>
</evidence>
<evidence type="ECO:0000313" key="2">
    <source>
        <dbReference type="EMBL" id="KAF4663149.1"/>
    </source>
</evidence>
<reference evidence="2 3" key="1">
    <citation type="submission" date="2020-04" db="EMBL/GenBank/DDBJ databases">
        <title>Perkinsus olseni comparative genomics.</title>
        <authorList>
            <person name="Bogema D.R."/>
        </authorList>
    </citation>
    <scope>NUCLEOTIDE SEQUENCE [LARGE SCALE GENOMIC DNA]</scope>
    <source>
        <strain evidence="2">ATCC PRA-31</strain>
    </source>
</reference>
<dbReference type="Proteomes" id="UP000572268">
    <property type="component" value="Unassembled WGS sequence"/>
</dbReference>
<comment type="caution">
    <text evidence="2">The sequence shown here is derived from an EMBL/GenBank/DDBJ whole genome shotgun (WGS) entry which is preliminary data.</text>
</comment>
<feature type="compositionally biased region" description="Basic residues" evidence="1">
    <location>
        <begin position="270"/>
        <end position="280"/>
    </location>
</feature>
<proteinExistence type="predicted"/>
<dbReference type="EMBL" id="JABANN010000298">
    <property type="protein sequence ID" value="KAF4663149.1"/>
    <property type="molecule type" value="Genomic_DNA"/>
</dbReference>
<feature type="compositionally biased region" description="Low complexity" evidence="1">
    <location>
        <begin position="361"/>
        <end position="380"/>
    </location>
</feature>
<organism evidence="2 3">
    <name type="scientific">Perkinsus olseni</name>
    <name type="common">Perkinsus atlanticus</name>
    <dbReference type="NCBI Taxonomy" id="32597"/>
    <lineage>
        <taxon>Eukaryota</taxon>
        <taxon>Sar</taxon>
        <taxon>Alveolata</taxon>
        <taxon>Perkinsozoa</taxon>
        <taxon>Perkinsea</taxon>
        <taxon>Perkinsida</taxon>
        <taxon>Perkinsidae</taxon>
        <taxon>Perkinsus</taxon>
    </lineage>
</organism>
<protein>
    <submittedName>
        <fullName evidence="2">Uncharacterized protein</fullName>
    </submittedName>
</protein>
<feature type="region of interest" description="Disordered" evidence="1">
    <location>
        <begin position="354"/>
        <end position="386"/>
    </location>
</feature>
<feature type="compositionally biased region" description="Low complexity" evidence="1">
    <location>
        <begin position="281"/>
        <end position="299"/>
    </location>
</feature>
<gene>
    <name evidence="2" type="ORF">FOL46_004886</name>
</gene>
<name>A0A7J6LV37_PEROL</name>
<sequence>MEAMFSMVNLLPKPVVPHLPSIDFHHSPKETTSEWNADGDIQLPSPVPKPTLGSPYCTPSKIVCKLGPAGEVLFCAKHCFGRYVYSPKPCHYVMSLGRVCCPARGTKPSCLPIADPRVRFEGVSLSPPPSLLYEAMSSSKMMGECQKHIQPGPSSWFGRTPGMLITGSRVLHASPDRNVMFFTLNEKVDTQGFPSSSLLPYDDGYSKFESVRLWNKPRPEHEKEYMEAVGWEVEQAAKAHKDRQPLPPGMRQVLDAATVKEKSESSGARARVRTRSRSSSRRTASLDRSASPKARSRSPVYAGSSRVRGHTPPDEHSTRHSRRTHGSFKPGDLYRATITRMLPESDIYMPEAGSRALPIDSSPSNSSAVATSSKTPTEETPSPPEDLEALRSLEAKQSAELVLYEEADRAYEFLMDGKAHEEFIQRFLQSAAFVFGGDESDSNEMGVILAGIRLALRRIQKESDKFDLPNMRRLSLALYQILRPAGFGDLRGSPKLFSCAALVRSIVKDMIGDVEMG</sequence>
<evidence type="ECO:0000256" key="1">
    <source>
        <dbReference type="SAM" id="MobiDB-lite"/>
    </source>
</evidence>
<dbReference type="AlphaFoldDB" id="A0A7J6LV37"/>